<dbReference type="Proteomes" id="UP000235220">
    <property type="component" value="Chromosome 7"/>
</dbReference>
<evidence type="ECO:0000256" key="2">
    <source>
        <dbReference type="ARBA" id="ARBA00004906"/>
    </source>
</evidence>
<dbReference type="GO" id="GO:0005634">
    <property type="term" value="C:nucleus"/>
    <property type="evidence" value="ECO:0000318"/>
    <property type="project" value="GO_Central"/>
</dbReference>
<dbReference type="GO" id="GO:0061630">
    <property type="term" value="F:ubiquitin protein ligase activity"/>
    <property type="evidence" value="ECO:0007669"/>
    <property type="project" value="UniProtKB-EC"/>
</dbReference>
<dbReference type="Pfam" id="PF25598">
    <property type="entry name" value="ARM_PUB"/>
    <property type="match status" value="1"/>
</dbReference>
<dbReference type="SUPFAM" id="SSF48371">
    <property type="entry name" value="ARM repeat"/>
    <property type="match status" value="1"/>
</dbReference>
<evidence type="ECO:0000256" key="6">
    <source>
        <dbReference type="ARBA" id="ARBA00022786"/>
    </source>
</evidence>
<dbReference type="InterPro" id="IPR045210">
    <property type="entry name" value="RING-Ubox_PUB"/>
</dbReference>
<dbReference type="PANTHER" id="PTHR23315:SF240">
    <property type="entry name" value="U-BOX DOMAIN-CONTAINING PROTEIN 5"/>
    <property type="match status" value="1"/>
</dbReference>
<dbReference type="SMART" id="SM00185">
    <property type="entry name" value="ARM"/>
    <property type="match status" value="3"/>
</dbReference>
<keyword evidence="7" id="KW-1185">Reference proteome</keyword>
<dbReference type="GeneID" id="109019592"/>
<dbReference type="GO" id="GO:0016567">
    <property type="term" value="P:protein ubiquitination"/>
    <property type="evidence" value="ECO:0007669"/>
    <property type="project" value="UniProtKB-UniPathway"/>
</dbReference>
<dbReference type="InterPro" id="IPR000225">
    <property type="entry name" value="Armadillo"/>
</dbReference>
<dbReference type="GO" id="GO:0005737">
    <property type="term" value="C:cytoplasm"/>
    <property type="evidence" value="ECO:0000318"/>
    <property type="project" value="GO_Central"/>
</dbReference>
<keyword evidence="5" id="KW-0677">Repeat</keyword>
<keyword evidence="4" id="KW-0808">Transferase</keyword>
<dbReference type="AlphaFoldDB" id="A0A2I4HMS1"/>
<dbReference type="OrthoDB" id="10064100at2759"/>
<dbReference type="InterPro" id="IPR016024">
    <property type="entry name" value="ARM-type_fold"/>
</dbReference>
<name>A0A2I4HMS1_JUGRE</name>
<dbReference type="UniPathway" id="UPA00143"/>
<dbReference type="InterPro" id="IPR058678">
    <property type="entry name" value="ARM_PUB"/>
</dbReference>
<evidence type="ECO:0000313" key="8">
    <source>
        <dbReference type="RefSeq" id="XP_018857464.2"/>
    </source>
</evidence>
<gene>
    <name evidence="8" type="primary">LOC109019592</name>
</gene>
<dbReference type="RefSeq" id="XP_018857464.2">
    <property type="nucleotide sequence ID" value="XM_019001919.2"/>
</dbReference>
<comment type="pathway">
    <text evidence="2">Protein modification; protein ubiquitination.</text>
</comment>
<protein>
    <recommendedName>
        <fullName evidence="3">RING-type E3 ubiquitin transferase</fullName>
        <ecNumber evidence="3">2.3.2.27</ecNumber>
    </recommendedName>
</protein>
<sequence length="760" mass="84801">MGSDVAEVVENQSIPYSFKVHCLMCTELQNLVDRISRIFPAIELARPRCSSGIQELCSLNRAIERANLLLQYCSESSKLYLAVTGDVIVSRFQRSRKLLEQSLGQVQTMVPLELGEEISHIMDDLRHAKFMLDSSEERAGKAVRGLLHQDASATDSVETSEVKALQLAASALHISSPKAILIEKRSIKKLLDKVGDSDPTKKKILKYLLYLFKKYGNLILQEQSASGCVQHERASAFENCSRSSAYGLSTEVGSRMVYRHHEAQIDFLSRATPPEEFKCPISSKLMYDPVVIASGQTFERMCIQKWFDEGNDTCPKTKMKLAHQSMTPNKTMKDLISKWCMKYEVIIADPTMLPEFIHSWEVSSTSIASFGSSMNDLHLPIDLSDVSLGSIETTYTLDSSHAKTADGLNLNSMWTKGELKYQSNAGIHETDLECLSKLAELEWESQCKAIEDVKKHLNDSEEAFLFVSYDDFAEPIIRFLKDAHDRHDVKAQKAGCQLLLAYVNKNRSGISYLWEGAFSLLTTFLNSAVTEEALYILEVLSGHSYCGDKIASFDALIAVLKMLDSNNRDFQEQAIKILCNLSSNSDVCSNIVSLECIPKLVPFLVDSPFAGRCVLLLKNLCSTEEARISVAETNGCIASIAELLVSDSHEDQENAVAVLLSLCSQRVQHCKLVMDEGVIPALVDISVNGNDKGRVSALELLRCLRDIKYVDDRDYSEPDINASRDPPNLSKERKSPKATRFFGKIPIFSKPISFTAKKKK</sequence>
<comment type="catalytic activity">
    <reaction evidence="1">
        <text>S-ubiquitinyl-[E2 ubiquitin-conjugating enzyme]-L-cysteine + [acceptor protein]-L-lysine = [E2 ubiquitin-conjugating enzyme]-L-cysteine + N(6)-ubiquitinyl-[acceptor protein]-L-lysine.</text>
        <dbReference type="EC" id="2.3.2.27"/>
    </reaction>
</comment>
<organism evidence="7 8">
    <name type="scientific">Juglans regia</name>
    <name type="common">English walnut</name>
    <dbReference type="NCBI Taxonomy" id="51240"/>
    <lineage>
        <taxon>Eukaryota</taxon>
        <taxon>Viridiplantae</taxon>
        <taxon>Streptophyta</taxon>
        <taxon>Embryophyta</taxon>
        <taxon>Tracheophyta</taxon>
        <taxon>Spermatophyta</taxon>
        <taxon>Magnoliopsida</taxon>
        <taxon>eudicotyledons</taxon>
        <taxon>Gunneridae</taxon>
        <taxon>Pentapetalae</taxon>
        <taxon>rosids</taxon>
        <taxon>fabids</taxon>
        <taxon>Fagales</taxon>
        <taxon>Juglandaceae</taxon>
        <taxon>Juglans</taxon>
    </lineage>
</organism>
<dbReference type="Gene3D" id="1.25.10.10">
    <property type="entry name" value="Leucine-rich Repeat Variant"/>
    <property type="match status" value="2"/>
</dbReference>
<evidence type="ECO:0000256" key="4">
    <source>
        <dbReference type="ARBA" id="ARBA00022679"/>
    </source>
</evidence>
<evidence type="ECO:0000256" key="1">
    <source>
        <dbReference type="ARBA" id="ARBA00000900"/>
    </source>
</evidence>
<evidence type="ECO:0000256" key="3">
    <source>
        <dbReference type="ARBA" id="ARBA00012483"/>
    </source>
</evidence>
<dbReference type="SMART" id="SM00504">
    <property type="entry name" value="Ubox"/>
    <property type="match status" value="1"/>
</dbReference>
<keyword evidence="6" id="KW-0833">Ubl conjugation pathway</keyword>
<dbReference type="SUPFAM" id="SSF57850">
    <property type="entry name" value="RING/U-box"/>
    <property type="match status" value="1"/>
</dbReference>
<dbReference type="PANTHER" id="PTHR23315">
    <property type="entry name" value="U BOX DOMAIN-CONTAINING"/>
    <property type="match status" value="1"/>
</dbReference>
<dbReference type="InterPro" id="IPR011989">
    <property type="entry name" value="ARM-like"/>
</dbReference>
<proteinExistence type="predicted"/>
<dbReference type="CDD" id="cd16664">
    <property type="entry name" value="RING-Ubox_PUB"/>
    <property type="match status" value="1"/>
</dbReference>
<dbReference type="KEGG" id="jre:109019592"/>
<dbReference type="Gene3D" id="3.30.40.10">
    <property type="entry name" value="Zinc/RING finger domain, C3HC4 (zinc finger)"/>
    <property type="match status" value="1"/>
</dbReference>
<dbReference type="InterPro" id="IPR003613">
    <property type="entry name" value="Ubox_domain"/>
</dbReference>
<dbReference type="Pfam" id="PF04564">
    <property type="entry name" value="U-box"/>
    <property type="match status" value="1"/>
</dbReference>
<dbReference type="PROSITE" id="PS51698">
    <property type="entry name" value="U_BOX"/>
    <property type="match status" value="1"/>
</dbReference>
<dbReference type="InterPro" id="IPR013083">
    <property type="entry name" value="Znf_RING/FYVE/PHD"/>
</dbReference>
<evidence type="ECO:0000256" key="5">
    <source>
        <dbReference type="ARBA" id="ARBA00022737"/>
    </source>
</evidence>
<dbReference type="FunCoup" id="A0A2I4HMS1">
    <property type="interactions" value="1724"/>
</dbReference>
<accession>A0A2I4HMS1</accession>
<reference evidence="8" key="1">
    <citation type="submission" date="2025-08" db="UniProtKB">
        <authorList>
            <consortium name="RefSeq"/>
        </authorList>
    </citation>
    <scope>IDENTIFICATION</scope>
    <source>
        <tissue evidence="8">Leaves</tissue>
    </source>
</reference>
<evidence type="ECO:0000313" key="7">
    <source>
        <dbReference type="Proteomes" id="UP000235220"/>
    </source>
</evidence>
<dbReference type="Gramene" id="Jr07_04380_p1">
    <property type="protein sequence ID" value="cds.Jr07_04380_p1"/>
    <property type="gene ID" value="Jr07_04380"/>
</dbReference>
<dbReference type="EC" id="2.3.2.27" evidence="3"/>